<proteinExistence type="inferred from homology"/>
<dbReference type="PANTHER" id="PTHR40942:SF4">
    <property type="entry name" value="CYTOCHROME C5"/>
    <property type="match status" value="1"/>
</dbReference>
<dbReference type="GO" id="GO:0008803">
    <property type="term" value="F:bis(5'-nucleosyl)-tetraphosphatase (symmetrical) activity"/>
    <property type="evidence" value="ECO:0007669"/>
    <property type="project" value="UniProtKB-EC"/>
</dbReference>
<comment type="caution">
    <text evidence="7">The sequence shown here is derived from an EMBL/GenBank/DDBJ whole genome shotgun (WGS) entry which is preliminary data.</text>
</comment>
<comment type="function">
    <text evidence="1 5">Hydrolyzes diadenosine 5',5'''-P1,P4-tetraphosphate to yield ADP.</text>
</comment>
<evidence type="ECO:0000256" key="3">
    <source>
        <dbReference type="ARBA" id="ARBA00022801"/>
    </source>
</evidence>
<feature type="domain" description="Calcineurin-like phosphoesterase" evidence="6">
    <location>
        <begin position="2"/>
        <end position="132"/>
    </location>
</feature>
<dbReference type="EMBL" id="ARXX01000091">
    <property type="protein sequence ID" value="MBF5058335.1"/>
    <property type="molecule type" value="Genomic_DNA"/>
</dbReference>
<evidence type="ECO:0000256" key="1">
    <source>
        <dbReference type="ARBA" id="ARBA00003413"/>
    </source>
</evidence>
<accession>A0ABS0AWK4</accession>
<dbReference type="PIRSF" id="PIRSF000903">
    <property type="entry name" value="B5n-ttraPtase_sm"/>
    <property type="match status" value="1"/>
</dbReference>
<dbReference type="InterPro" id="IPR004843">
    <property type="entry name" value="Calcineurin-like_PHP"/>
</dbReference>
<gene>
    <name evidence="5 7" type="primary">apaH</name>
    <name evidence="7" type="ORF">Y5W_03629</name>
</gene>
<dbReference type="NCBIfam" id="TIGR00668">
    <property type="entry name" value="apaH"/>
    <property type="match status" value="1"/>
</dbReference>
<dbReference type="HAMAP" id="MF_00199">
    <property type="entry name" value="ApaH"/>
    <property type="match status" value="1"/>
</dbReference>
<evidence type="ECO:0000259" key="6">
    <source>
        <dbReference type="Pfam" id="PF00149"/>
    </source>
</evidence>
<dbReference type="InterPro" id="IPR004617">
    <property type="entry name" value="ApaH"/>
</dbReference>
<dbReference type="Pfam" id="PF00149">
    <property type="entry name" value="Metallophos"/>
    <property type="match status" value="1"/>
</dbReference>
<evidence type="ECO:0000256" key="5">
    <source>
        <dbReference type="HAMAP-Rule" id="MF_00199"/>
    </source>
</evidence>
<evidence type="ECO:0000313" key="7">
    <source>
        <dbReference type="EMBL" id="MBF5058335.1"/>
    </source>
</evidence>
<dbReference type="Gene3D" id="3.60.21.10">
    <property type="match status" value="1"/>
</dbReference>
<comment type="catalytic activity">
    <reaction evidence="4 5">
        <text>P(1),P(4)-bis(5'-adenosyl) tetraphosphate + H2O = 2 ADP + 2 H(+)</text>
        <dbReference type="Rhea" id="RHEA:24252"/>
        <dbReference type="ChEBI" id="CHEBI:15377"/>
        <dbReference type="ChEBI" id="CHEBI:15378"/>
        <dbReference type="ChEBI" id="CHEBI:58141"/>
        <dbReference type="ChEBI" id="CHEBI:456216"/>
        <dbReference type="EC" id="3.6.1.41"/>
    </reaction>
</comment>
<name>A0ABS0AWK4_9GAMM</name>
<dbReference type="NCBIfam" id="NF001204">
    <property type="entry name" value="PRK00166.1"/>
    <property type="match status" value="1"/>
</dbReference>
<dbReference type="PANTHER" id="PTHR40942">
    <property type="match status" value="1"/>
</dbReference>
<evidence type="ECO:0000256" key="2">
    <source>
        <dbReference type="ARBA" id="ARBA00005419"/>
    </source>
</evidence>
<dbReference type="SUPFAM" id="SSF56300">
    <property type="entry name" value="Metallo-dependent phosphatases"/>
    <property type="match status" value="1"/>
</dbReference>
<protein>
    <recommendedName>
        <fullName evidence="5">Bis(5'-nucleosyl)-tetraphosphatase, symmetrical</fullName>
        <ecNumber evidence="5">3.6.1.41</ecNumber>
    </recommendedName>
    <alternativeName>
        <fullName evidence="5">Ap4A hydrolase</fullName>
    </alternativeName>
    <alternativeName>
        <fullName evidence="5">Diadenosine 5',5'''-P1,P4-tetraphosphate pyrophosphohydrolase</fullName>
    </alternativeName>
    <alternativeName>
        <fullName evidence="5">Diadenosine tetraphosphatase</fullName>
    </alternativeName>
</protein>
<evidence type="ECO:0000313" key="8">
    <source>
        <dbReference type="Proteomes" id="UP000662703"/>
    </source>
</evidence>
<dbReference type="RefSeq" id="WP_194866318.1">
    <property type="nucleotide sequence ID" value="NZ_ARXX01000091.1"/>
</dbReference>
<dbReference type="Proteomes" id="UP000662703">
    <property type="component" value="Unassembled WGS sequence"/>
</dbReference>
<keyword evidence="8" id="KW-1185">Reference proteome</keyword>
<dbReference type="EC" id="3.6.1.41" evidence="5"/>
<dbReference type="InterPro" id="IPR029052">
    <property type="entry name" value="Metallo-depent_PP-like"/>
</dbReference>
<reference evidence="7 8" key="1">
    <citation type="submission" date="2012-09" db="EMBL/GenBank/DDBJ databases">
        <title>Genome Sequence of alkane-degrading Bacterium Alcanivorax sp. 521-1.</title>
        <authorList>
            <person name="Lai Q."/>
            <person name="Shao Z."/>
        </authorList>
    </citation>
    <scope>NUCLEOTIDE SEQUENCE [LARGE SCALE GENOMIC DNA]</scope>
    <source>
        <strain evidence="7 8">521-1</strain>
    </source>
</reference>
<dbReference type="CDD" id="cd07422">
    <property type="entry name" value="MPP_ApaH"/>
    <property type="match status" value="1"/>
</dbReference>
<evidence type="ECO:0000256" key="4">
    <source>
        <dbReference type="ARBA" id="ARBA00049417"/>
    </source>
</evidence>
<organism evidence="7 8">
    <name type="scientific">Alloalcanivorax profundimaris</name>
    <dbReference type="NCBI Taxonomy" id="2735259"/>
    <lineage>
        <taxon>Bacteria</taxon>
        <taxon>Pseudomonadati</taxon>
        <taxon>Pseudomonadota</taxon>
        <taxon>Gammaproteobacteria</taxon>
        <taxon>Oceanospirillales</taxon>
        <taxon>Alcanivoracaceae</taxon>
        <taxon>Alloalcanivorax</taxon>
    </lineage>
</organism>
<keyword evidence="3 5" id="KW-0378">Hydrolase</keyword>
<comment type="similarity">
    <text evidence="2 5">Belongs to the Ap4A hydrolase family.</text>
</comment>
<sequence length="275" mass="30308">MSTYAIGDLQGCLAPFDALLARIGFNPDRDRLLLAGDLVNRGPDSLGALRRVHELRDNAQVVLGNHDLHLLAVAHGHARLKNKDTLQPILDAPDRDTLLAWLQRQPLLVEAPAFDAVMTHAGLPPLWTLEQARARAAEMAAVLADPASADTFFQEMYGNEPAGWRDDLTGPARWRVITNYFTRMRFVDRQGDLDLTTKGEAGQPPAGFVPWFEHAERLERQRRVLFGHWAALEGHTGVPGVEALDTGCVWGGTLTALRLDDGTRFHCDCDATLAP</sequence>